<proteinExistence type="predicted"/>
<feature type="domain" description="Cyclophilin-like" evidence="2">
    <location>
        <begin position="62"/>
        <end position="170"/>
    </location>
</feature>
<organism evidence="3 4">
    <name type="scientific">Methanocorpusculum vombati</name>
    <dbReference type="NCBI Taxonomy" id="3002864"/>
    <lineage>
        <taxon>Archaea</taxon>
        <taxon>Methanobacteriati</taxon>
        <taxon>Methanobacteriota</taxon>
        <taxon>Stenosarchaea group</taxon>
        <taxon>Methanomicrobia</taxon>
        <taxon>Methanomicrobiales</taxon>
        <taxon>Methanocorpusculaceae</taxon>
        <taxon>Methanocorpusculum</taxon>
    </lineage>
</organism>
<keyword evidence="4" id="KW-1185">Reference proteome</keyword>
<reference evidence="3" key="1">
    <citation type="submission" date="2022-12" db="EMBL/GenBank/DDBJ databases">
        <title>Isolation and characterisation of novel Methanocorpusculum spp. from native Australian herbivores indicates the genus is ancestrally host-associated.</title>
        <authorList>
            <person name="Volmer J.G."/>
            <person name="Soo R.M."/>
            <person name="Evans P.N."/>
            <person name="Hoedt E.C."/>
            <person name="Astorga Alsina A.L."/>
            <person name="Woodcroft B.J."/>
            <person name="Tyson G.W."/>
            <person name="Hugenholtz P."/>
            <person name="Morrison M."/>
        </authorList>
    </citation>
    <scope>NUCLEOTIDE SEQUENCE</scope>
    <source>
        <strain evidence="3">CW153</strain>
    </source>
</reference>
<evidence type="ECO:0000313" key="3">
    <source>
        <dbReference type="EMBL" id="MCZ0863339.1"/>
    </source>
</evidence>
<sequence length="174" mass="18277">MKGIFVLGLAVAVVFLAGAGCVSPEDPEQPDVSAGQPAETKPPAVETATPVTGENSSSRIRMSFDDREVIAELYDNPAAEDLRSMLPLTLTFRDYNGAEKIAYPPRAPDTADAPAGHDPAAGDVTLYAPWGNIAIFYHDSPYASGLVPLGHVTSGLENLTAMSGEFSATIDVLE</sequence>
<evidence type="ECO:0000259" key="2">
    <source>
        <dbReference type="Pfam" id="PF18050"/>
    </source>
</evidence>
<dbReference type="PROSITE" id="PS51257">
    <property type="entry name" value="PROKAR_LIPOPROTEIN"/>
    <property type="match status" value="1"/>
</dbReference>
<accession>A0ABT4INZ7</accession>
<dbReference type="Pfam" id="PF18050">
    <property type="entry name" value="Cyclophil_like2"/>
    <property type="match status" value="1"/>
</dbReference>
<evidence type="ECO:0000256" key="1">
    <source>
        <dbReference type="SAM" id="MobiDB-lite"/>
    </source>
</evidence>
<dbReference type="InterPro" id="IPR041183">
    <property type="entry name" value="Cyclophilin-like"/>
</dbReference>
<gene>
    <name evidence="3" type="ORF">O0S09_08785</name>
</gene>
<name>A0ABT4INZ7_9EURY</name>
<dbReference type="Gene3D" id="2.40.100.20">
    <property type="match status" value="1"/>
</dbReference>
<evidence type="ECO:0000313" key="4">
    <source>
        <dbReference type="Proteomes" id="UP001141336"/>
    </source>
</evidence>
<dbReference type="Proteomes" id="UP001141336">
    <property type="component" value="Unassembled WGS sequence"/>
</dbReference>
<dbReference type="RefSeq" id="WP_268923602.1">
    <property type="nucleotide sequence ID" value="NZ_JAPTGC010000016.1"/>
</dbReference>
<protein>
    <submittedName>
        <fullName evidence="3">Cyclophilin-like fold protein</fullName>
    </submittedName>
</protein>
<dbReference type="InterPro" id="IPR029000">
    <property type="entry name" value="Cyclophilin-like_dom_sf"/>
</dbReference>
<dbReference type="EMBL" id="JAPTGC010000016">
    <property type="protein sequence ID" value="MCZ0863339.1"/>
    <property type="molecule type" value="Genomic_DNA"/>
</dbReference>
<comment type="caution">
    <text evidence="3">The sequence shown here is derived from an EMBL/GenBank/DDBJ whole genome shotgun (WGS) entry which is preliminary data.</text>
</comment>
<dbReference type="SUPFAM" id="SSF50891">
    <property type="entry name" value="Cyclophilin-like"/>
    <property type="match status" value="1"/>
</dbReference>
<feature type="region of interest" description="Disordered" evidence="1">
    <location>
        <begin position="24"/>
        <end position="56"/>
    </location>
</feature>